<dbReference type="EMBL" id="BBSI01000040">
    <property type="protein sequence ID" value="GAM81649.1"/>
    <property type="molecule type" value="Genomic_DNA"/>
</dbReference>
<evidence type="ECO:0000313" key="5">
    <source>
        <dbReference type="Proteomes" id="UP000053612"/>
    </source>
</evidence>
<reference evidence="2 4" key="1">
    <citation type="submission" date="2015-01" db="EMBL/GenBank/DDBJ databases">
        <title>Lactococcus lactis subsp.lactis JCM 5805 whole genome shotgun sequence.</title>
        <authorList>
            <person name="Fujii T."/>
            <person name="Tomita Y."/>
            <person name="Ikushima S."/>
            <person name="Fujiwara D."/>
        </authorList>
    </citation>
    <scope>NUCLEOTIDE SEQUENCE [LARGE SCALE GENOMIC DNA]</scope>
    <source>
        <strain evidence="2 4">JCM 5805</strain>
    </source>
</reference>
<protein>
    <submittedName>
        <fullName evidence="2">MoxR-like ATPases</fullName>
    </submittedName>
</protein>
<accession>A0A0B8R607</accession>
<keyword evidence="1" id="KW-0812">Transmembrane</keyword>
<dbReference type="RefSeq" id="WP_025016587.1">
    <property type="nucleotide sequence ID" value="NZ_BAABQR010000003.1"/>
</dbReference>
<feature type="transmembrane region" description="Helical" evidence="1">
    <location>
        <begin position="553"/>
        <end position="572"/>
    </location>
</feature>
<comment type="caution">
    <text evidence="2">The sequence shown here is derived from an EMBL/GenBank/DDBJ whole genome shotgun (WGS) entry which is preliminary data.</text>
</comment>
<keyword evidence="1" id="KW-1133">Transmembrane helix</keyword>
<evidence type="ECO:0000313" key="2">
    <source>
        <dbReference type="EMBL" id="GAM81649.1"/>
    </source>
</evidence>
<dbReference type="AlphaFoldDB" id="A0A0B8R607"/>
<gene>
    <name evidence="2" type="ORF">JCM5805K_2774</name>
    <name evidence="3" type="ORF">LMG9449_1195</name>
</gene>
<dbReference type="Proteomes" id="UP000031847">
    <property type="component" value="Unassembled WGS sequence"/>
</dbReference>
<evidence type="ECO:0000256" key="1">
    <source>
        <dbReference type="SAM" id="Phobius"/>
    </source>
</evidence>
<reference evidence="5" key="2">
    <citation type="submission" date="2015-10" db="EMBL/GenBank/DDBJ databases">
        <title>Draft Genome Sequences of 11 Lactococcus lactis subspecies cremoris strains.</title>
        <authorList>
            <person name="Wels M."/>
            <person name="Backus L."/>
            <person name="Boekhorst J."/>
            <person name="Dijkstra A."/>
            <person name="Beerthuizen M."/>
            <person name="Kelly W."/>
            <person name="Siezen R."/>
            <person name="Bachmann H."/>
            <person name="Van Hijum S."/>
        </authorList>
    </citation>
    <scope>NUCLEOTIDE SEQUENCE [LARGE SCALE GENOMIC DNA]</scope>
    <source>
        <strain evidence="5">LMG9449</strain>
    </source>
</reference>
<dbReference type="EMBL" id="LKLS01000102">
    <property type="protein sequence ID" value="KSU19041.1"/>
    <property type="molecule type" value="Genomic_DNA"/>
</dbReference>
<reference evidence="3" key="3">
    <citation type="journal article" date="2017" name="Genome Announc.">
        <title>Draft Genome Sequences of 24 Lactococcus lactis Strains.</title>
        <authorList>
            <person name="Backus L."/>
            <person name="Wels M."/>
            <person name="Boekhorst J."/>
            <person name="Dijkstra A.R."/>
            <person name="Beerthuyzen M."/>
            <person name="Kelly W.J."/>
            <person name="Siezen R.J."/>
            <person name="van Hijum S.A."/>
            <person name="Bachmann H."/>
        </authorList>
    </citation>
    <scope>NUCLEOTIDE SEQUENCE</scope>
    <source>
        <strain evidence="3">LMG9447</strain>
    </source>
</reference>
<sequence length="575" mass="63121">MIESTRKVFKGKDFKLTFLFFIASFILILGAVTPINVSAKQSEDVLTKILVKNNGVPVINTSYNALNVEMALKEIESGEFSQQFLESSTWKDFLQNAPTWMNVEDNVIIFENGLKFGLNIKNNEVDAKRIITSILVSNGQAVIDELNKDMEGNKVSPIPFYQPGKITNKFTNQSGIAETFLSPGLTAILDANLNYVKLVEINSNPQKLSIDLGNTSKNLKFSLEGNYSTQKTNFESYVVSLNQGIEYHLLINKKLAQSTNTVNITIPANSQLEIDSVVTDNLSAILNTNKVAFNPSPSNNSQPMVVATIGFDKNLTSDITVVIKAHMNMGLISNFSLPPLNLGMTAVTSQMGSGVDTATTPKLVTSGINFAMVNGKTDSLASGAEYLLTREDKGKKEVYLQDNSWGEVENIESDGPINGKVITGGQRYIIGFGETDIPLDLNRFNFNAKRSEEINHSLIQLYGLSKGYNYSLYQITEAKGFTIKDKVHDFKIDYENFVSPNGTFLVKSSISNASAPIPSLNSLIPDFSSGLNEYNALLVSDSPMKKGTLLRNILIASFIAICVILLTIILVIKFV</sequence>
<dbReference type="Proteomes" id="UP000053612">
    <property type="component" value="Unassembled WGS sequence"/>
</dbReference>
<dbReference type="PATRIC" id="fig|1360.109.peg.282"/>
<evidence type="ECO:0000313" key="4">
    <source>
        <dbReference type="Proteomes" id="UP000031847"/>
    </source>
</evidence>
<keyword evidence="1" id="KW-0472">Membrane</keyword>
<organism evidence="2 4">
    <name type="scientific">Lactococcus lactis subsp. lactis</name>
    <name type="common">Streptococcus lactis</name>
    <dbReference type="NCBI Taxonomy" id="1360"/>
    <lineage>
        <taxon>Bacteria</taxon>
        <taxon>Bacillati</taxon>
        <taxon>Bacillota</taxon>
        <taxon>Bacilli</taxon>
        <taxon>Lactobacillales</taxon>
        <taxon>Streptococcaceae</taxon>
        <taxon>Lactococcus</taxon>
    </lineage>
</organism>
<name>A0A0B8R607_LACLL</name>
<evidence type="ECO:0000313" key="3">
    <source>
        <dbReference type="EMBL" id="KSU19041.1"/>
    </source>
</evidence>
<proteinExistence type="predicted"/>